<accession>A0A927ATN7</accession>
<dbReference type="Proteomes" id="UP000598820">
    <property type="component" value="Unassembled WGS sequence"/>
</dbReference>
<dbReference type="RefSeq" id="WP_190886547.1">
    <property type="nucleotide sequence ID" value="NZ_JACWZY010000005.1"/>
</dbReference>
<dbReference type="EMBL" id="JACWZY010000005">
    <property type="protein sequence ID" value="MBD2700692.1"/>
    <property type="molecule type" value="Genomic_DNA"/>
</dbReference>
<dbReference type="Pfam" id="PF00535">
    <property type="entry name" value="Glycos_transf_2"/>
    <property type="match status" value="1"/>
</dbReference>
<dbReference type="AlphaFoldDB" id="A0A927ATN7"/>
<dbReference type="Gene3D" id="3.90.550.10">
    <property type="entry name" value="Spore Coat Polysaccharide Biosynthesis Protein SpsA, Chain A"/>
    <property type="match status" value="1"/>
</dbReference>
<evidence type="ECO:0000313" key="2">
    <source>
        <dbReference type="EMBL" id="MBD2700692.1"/>
    </source>
</evidence>
<dbReference type="InterPro" id="IPR029044">
    <property type="entry name" value="Nucleotide-diphossugar_trans"/>
</dbReference>
<dbReference type="PANTHER" id="PTHR43685">
    <property type="entry name" value="GLYCOSYLTRANSFERASE"/>
    <property type="match status" value="1"/>
</dbReference>
<feature type="domain" description="Glycosyltransferase 2-like" evidence="1">
    <location>
        <begin position="3"/>
        <end position="155"/>
    </location>
</feature>
<proteinExistence type="predicted"/>
<organism evidence="2 3">
    <name type="scientific">Spirosoma profusum</name>
    <dbReference type="NCBI Taxonomy" id="2771354"/>
    <lineage>
        <taxon>Bacteria</taxon>
        <taxon>Pseudomonadati</taxon>
        <taxon>Bacteroidota</taxon>
        <taxon>Cytophagia</taxon>
        <taxon>Cytophagales</taxon>
        <taxon>Cytophagaceae</taxon>
        <taxon>Spirosoma</taxon>
    </lineage>
</organism>
<reference evidence="2" key="1">
    <citation type="submission" date="2020-09" db="EMBL/GenBank/DDBJ databases">
        <authorList>
            <person name="Kim M.K."/>
        </authorList>
    </citation>
    <scope>NUCLEOTIDE SEQUENCE</scope>
    <source>
        <strain evidence="2">BT702</strain>
    </source>
</reference>
<dbReference type="InterPro" id="IPR050834">
    <property type="entry name" value="Glycosyltransf_2"/>
</dbReference>
<protein>
    <submittedName>
        <fullName evidence="2">Glycosyltransferase</fullName>
    </submittedName>
</protein>
<keyword evidence="3" id="KW-1185">Reference proteome</keyword>
<evidence type="ECO:0000259" key="1">
    <source>
        <dbReference type="Pfam" id="PF00535"/>
    </source>
</evidence>
<name>A0A927ATN7_9BACT</name>
<gene>
    <name evidence="2" type="ORF">IC229_08595</name>
</gene>
<comment type="caution">
    <text evidence="2">The sequence shown here is derived from an EMBL/GenBank/DDBJ whole genome shotgun (WGS) entry which is preliminary data.</text>
</comment>
<sequence length="322" mass="37748">MFSIVIPLYNKVPYIGKAIESVLEQTVQDFELIIVEDGSTDGSLQEVNKYPDTRLRVICQENAGVSAARNKGVQYAKFDFIAFLDADDWWDKHFLEEMARLINDFPEAKLYGSSYYIVKHGISKTAEIGLEPQFKAGYIDYFKVYSRTFWVPFNCSFVVIQRSAFEQIGGFKTSIKFGEDFDLWARIAVKEKVAYVNKPLAYSNQDVNAQYRALGSHKFWSKEEHITFNFNSLQENQQENNTLIYLLDGLKVRSLVNYYLKGVHHEEVSSILETVNWNNQSFFYKFIYTWPKWFVQLFFSIKLYGSKIKNFSLTEFYKYSRQ</sequence>
<evidence type="ECO:0000313" key="3">
    <source>
        <dbReference type="Proteomes" id="UP000598820"/>
    </source>
</evidence>
<dbReference type="PANTHER" id="PTHR43685:SF11">
    <property type="entry name" value="GLYCOSYLTRANSFERASE TAGX-RELATED"/>
    <property type="match status" value="1"/>
</dbReference>
<dbReference type="InterPro" id="IPR001173">
    <property type="entry name" value="Glyco_trans_2-like"/>
</dbReference>
<dbReference type="SUPFAM" id="SSF53448">
    <property type="entry name" value="Nucleotide-diphospho-sugar transferases"/>
    <property type="match status" value="1"/>
</dbReference>